<dbReference type="EnsemblPlants" id="TraesCS1A02G147800.1">
    <property type="protein sequence ID" value="TraesCS1A02G147800.1"/>
    <property type="gene ID" value="TraesCS1A02G147800"/>
</dbReference>
<dbReference type="Gramene" id="TraesCAD_scaffold_061815_01G000100.1">
    <property type="protein sequence ID" value="TraesCAD_scaffold_061815_01G000100.1"/>
    <property type="gene ID" value="TraesCAD_scaffold_061815_01G000100"/>
</dbReference>
<dbReference type="Gramene" id="TraesMAC1A03G00073550.1">
    <property type="protein sequence ID" value="TraesMAC1A03G00073550.1"/>
    <property type="gene ID" value="TraesMAC1A03G00073550"/>
</dbReference>
<evidence type="ECO:0000313" key="3">
    <source>
        <dbReference type="Proteomes" id="UP000019116"/>
    </source>
</evidence>
<protein>
    <submittedName>
        <fullName evidence="2">Uncharacterized protein</fullName>
    </submittedName>
</protein>
<proteinExistence type="predicted"/>
<reference evidence="2" key="2">
    <citation type="submission" date="2018-10" db="UniProtKB">
        <authorList>
            <consortium name="EnsemblPlants"/>
        </authorList>
    </citation>
    <scope>IDENTIFICATION</scope>
</reference>
<feature type="compositionally biased region" description="Basic residues" evidence="1">
    <location>
        <begin position="19"/>
        <end position="36"/>
    </location>
</feature>
<evidence type="ECO:0000313" key="2">
    <source>
        <dbReference type="EnsemblPlants" id="TraesCS1A02G147800.1"/>
    </source>
</evidence>
<feature type="region of interest" description="Disordered" evidence="1">
    <location>
        <begin position="1"/>
        <end position="45"/>
    </location>
</feature>
<dbReference type="Gramene" id="TraesCS1A03G0398400.1">
    <property type="protein sequence ID" value="TraesCS1A03G0398400.1.CDS"/>
    <property type="gene ID" value="TraesCS1A03G0398400"/>
</dbReference>
<dbReference type="Gramene" id="TraesCS1A02G147800.1">
    <property type="protein sequence ID" value="TraesCS1A02G147800.1"/>
    <property type="gene ID" value="TraesCS1A02G147800"/>
</dbReference>
<keyword evidence="3" id="KW-1185">Reference proteome</keyword>
<name>A0A3B5XY27_WHEAT</name>
<dbReference type="Gramene" id="TraesLAC1A03G00074670.1">
    <property type="protein sequence ID" value="TraesLAC1A03G00074670.1"/>
    <property type="gene ID" value="TraesLAC1A03G00074670"/>
</dbReference>
<dbReference type="Gramene" id="TraesJUL1A03G00071760.1">
    <property type="protein sequence ID" value="TraesJUL1A03G00071760.1"/>
    <property type="gene ID" value="TraesJUL1A03G00071760"/>
</dbReference>
<dbReference type="Gramene" id="TraesROB_scaffold_070879_01G000100.1">
    <property type="protein sequence ID" value="TraesROB_scaffold_070879_01G000100.1"/>
    <property type="gene ID" value="TraesROB_scaffold_070879_01G000100"/>
</dbReference>
<accession>A0A3B5XY27</accession>
<dbReference type="Gramene" id="TraesNOR1A03G00072530.1">
    <property type="protein sequence ID" value="TraesNOR1A03G00072530.1"/>
    <property type="gene ID" value="TraesNOR1A03G00072530"/>
</dbReference>
<organism evidence="2">
    <name type="scientific">Triticum aestivum</name>
    <name type="common">Wheat</name>
    <dbReference type="NCBI Taxonomy" id="4565"/>
    <lineage>
        <taxon>Eukaryota</taxon>
        <taxon>Viridiplantae</taxon>
        <taxon>Streptophyta</taxon>
        <taxon>Embryophyta</taxon>
        <taxon>Tracheophyta</taxon>
        <taxon>Spermatophyta</taxon>
        <taxon>Magnoliopsida</taxon>
        <taxon>Liliopsida</taxon>
        <taxon>Poales</taxon>
        <taxon>Poaceae</taxon>
        <taxon>BOP clade</taxon>
        <taxon>Pooideae</taxon>
        <taxon>Triticodae</taxon>
        <taxon>Triticeae</taxon>
        <taxon>Triticinae</taxon>
        <taxon>Triticum</taxon>
    </lineage>
</organism>
<reference evidence="2" key="1">
    <citation type="submission" date="2018-08" db="EMBL/GenBank/DDBJ databases">
        <authorList>
            <person name="Rossello M."/>
        </authorList>
    </citation>
    <scope>NUCLEOTIDE SEQUENCE [LARGE SCALE GENOMIC DNA]</scope>
    <source>
        <strain evidence="2">cv. Chinese Spring</strain>
    </source>
</reference>
<dbReference type="Gramene" id="TraesCLE_scaffold_050526_01G000100.1">
    <property type="protein sequence ID" value="TraesCLE_scaffold_050526_01G000100.1"/>
    <property type="gene ID" value="TraesCLE_scaffold_050526_01G000100"/>
</dbReference>
<dbReference type="Gramene" id="TraesJAG1A03G00072350.1">
    <property type="protein sequence ID" value="TraesJAG1A03G00072350.1"/>
    <property type="gene ID" value="TraesJAG1A03G00072350"/>
</dbReference>
<dbReference type="Gramene" id="TraesSYM1A03G00075010.1">
    <property type="protein sequence ID" value="TraesSYM1A03G00075010.1"/>
    <property type="gene ID" value="TraesSYM1A03G00075010"/>
</dbReference>
<dbReference type="Gramene" id="TraesWEE_scaffold_062210_01G000100.1">
    <property type="protein sequence ID" value="TraesWEE_scaffold_062210_01G000100.1"/>
    <property type="gene ID" value="TraesWEE_scaffold_062210_01G000100"/>
</dbReference>
<dbReference type="Gramene" id="TraesPARA_EIv1.0_0064000.1">
    <property type="protein sequence ID" value="TraesPARA_EIv1.0_0064000.1.CDS"/>
    <property type="gene ID" value="TraesPARA_EIv1.0_0064000"/>
</dbReference>
<dbReference type="Gramene" id="TraesARI1A03G00073990.1">
    <property type="protein sequence ID" value="TraesARI1A03G00073990.1"/>
    <property type="gene ID" value="TraesARI1A03G00073990"/>
</dbReference>
<dbReference type="Gramene" id="TraesLDM1A03G00072130.1">
    <property type="protein sequence ID" value="TraesLDM1A03G00072130.1"/>
    <property type="gene ID" value="TraesLDM1A03G00072130"/>
</dbReference>
<evidence type="ECO:0000256" key="1">
    <source>
        <dbReference type="SAM" id="MobiDB-lite"/>
    </source>
</evidence>
<dbReference type="Proteomes" id="UP000019116">
    <property type="component" value="Chromosome 1A"/>
</dbReference>
<dbReference type="Gramene" id="TraesSTA1A03G00072650.1">
    <property type="protein sequence ID" value="TraesSTA1A03G00072650.1"/>
    <property type="gene ID" value="TraesSTA1A03G00072650"/>
</dbReference>
<sequence>MGVAWGAPHASSNDECIQRHHAAGPREQGKRRKRTLEKKAALQGTMRPIQGLQNLHHPITVCSDDIIDQFFLE</sequence>
<dbReference type="SMR" id="A0A3B5XY27"/>
<dbReference type="AlphaFoldDB" id="A0A3B5XY27"/>